<dbReference type="EMBL" id="PHHF01000027">
    <property type="protein sequence ID" value="PTD24987.1"/>
    <property type="molecule type" value="Genomic_DNA"/>
</dbReference>
<reference evidence="1 2" key="1">
    <citation type="submission" date="2017-11" db="EMBL/GenBank/DDBJ databases">
        <title>Sphingomonas oleivorans sp. nov., isolated from oil-contaminated soil.</title>
        <authorList>
            <person name="Wang L."/>
            <person name="Chen L."/>
        </authorList>
    </citation>
    <scope>NUCLEOTIDE SEQUENCE [LARGE SCALE GENOMIC DNA]</scope>
    <source>
        <strain evidence="1 2">K101</strain>
    </source>
</reference>
<evidence type="ECO:0008006" key="3">
    <source>
        <dbReference type="Google" id="ProtNLM"/>
    </source>
</evidence>
<comment type="caution">
    <text evidence="1">The sequence shown here is derived from an EMBL/GenBank/DDBJ whole genome shotgun (WGS) entry which is preliminary data.</text>
</comment>
<dbReference type="AlphaFoldDB" id="A0A2T4I523"/>
<name>A0A2T4I523_9SPHN</name>
<dbReference type="Proteomes" id="UP000241206">
    <property type="component" value="Unassembled WGS sequence"/>
</dbReference>
<protein>
    <recommendedName>
        <fullName evidence="3">Phasin domain-containing protein</fullName>
    </recommendedName>
</protein>
<sequence>MGGRPGGRHRHGAKGGLMEPFSAWIDFQAEMVKLQRSQLAAAQKAVEAGGDMVAAQKAMADAAEAGARAWKSWFRLWGLK</sequence>
<accession>A0A2T4I523</accession>
<organism evidence="1 2">
    <name type="scientific">Edaphosphingomonas fennica</name>
    <dbReference type="NCBI Taxonomy" id="114404"/>
    <lineage>
        <taxon>Bacteria</taxon>
        <taxon>Pseudomonadati</taxon>
        <taxon>Pseudomonadota</taxon>
        <taxon>Alphaproteobacteria</taxon>
        <taxon>Sphingomonadales</taxon>
        <taxon>Rhizorhabdaceae</taxon>
        <taxon>Edaphosphingomonas</taxon>
    </lineage>
</organism>
<gene>
    <name evidence="1" type="ORF">CV103_06700</name>
</gene>
<keyword evidence="2" id="KW-1185">Reference proteome</keyword>
<evidence type="ECO:0000313" key="1">
    <source>
        <dbReference type="EMBL" id="PTD24987.1"/>
    </source>
</evidence>
<evidence type="ECO:0000313" key="2">
    <source>
        <dbReference type="Proteomes" id="UP000241206"/>
    </source>
</evidence>
<proteinExistence type="predicted"/>